<dbReference type="EMBL" id="JBHSBH010000001">
    <property type="protein sequence ID" value="MFC3994376.1"/>
    <property type="molecule type" value="Genomic_DNA"/>
</dbReference>
<gene>
    <name evidence="9" type="ORF">ACFOVU_00495</name>
</gene>
<dbReference type="SUPFAM" id="SSF53335">
    <property type="entry name" value="S-adenosyl-L-methionine-dependent methyltransferases"/>
    <property type="match status" value="1"/>
</dbReference>
<evidence type="ECO:0000259" key="8">
    <source>
        <dbReference type="Pfam" id="PF20466"/>
    </source>
</evidence>
<keyword evidence="3" id="KW-0808">Transferase</keyword>
<dbReference type="InterPro" id="IPR046820">
    <property type="entry name" value="MmeI_TRD"/>
</dbReference>
<feature type="domain" description="MmeI-like target recognition" evidence="8">
    <location>
        <begin position="1054"/>
        <end position="1240"/>
    </location>
</feature>
<dbReference type="InterPro" id="IPR029063">
    <property type="entry name" value="SAM-dependent_MTases_sf"/>
</dbReference>
<keyword evidence="4" id="KW-0949">S-adenosyl-L-methionine</keyword>
<dbReference type="GO" id="GO:0032259">
    <property type="term" value="P:methylation"/>
    <property type="evidence" value="ECO:0007669"/>
    <property type="project" value="UniProtKB-KW"/>
</dbReference>
<evidence type="ECO:0000259" key="7">
    <source>
        <dbReference type="Pfam" id="PF07669"/>
    </source>
</evidence>
<evidence type="ECO:0000256" key="5">
    <source>
        <dbReference type="ARBA" id="ARBA00047942"/>
    </source>
</evidence>
<feature type="region of interest" description="Disordered" evidence="6">
    <location>
        <begin position="1352"/>
        <end position="1380"/>
    </location>
</feature>
<feature type="domain" description="Type II methyltransferase M.TaqI-like" evidence="7">
    <location>
        <begin position="694"/>
        <end position="963"/>
    </location>
</feature>
<comment type="catalytic activity">
    <reaction evidence="5">
        <text>a 2'-deoxyadenosine in DNA + S-adenosyl-L-methionine = an N(6)-methyl-2'-deoxyadenosine in DNA + S-adenosyl-L-homocysteine + H(+)</text>
        <dbReference type="Rhea" id="RHEA:15197"/>
        <dbReference type="Rhea" id="RHEA-COMP:12418"/>
        <dbReference type="Rhea" id="RHEA-COMP:12419"/>
        <dbReference type="ChEBI" id="CHEBI:15378"/>
        <dbReference type="ChEBI" id="CHEBI:57856"/>
        <dbReference type="ChEBI" id="CHEBI:59789"/>
        <dbReference type="ChEBI" id="CHEBI:90615"/>
        <dbReference type="ChEBI" id="CHEBI:90616"/>
        <dbReference type="EC" id="2.1.1.72"/>
    </reaction>
</comment>
<dbReference type="InterPro" id="IPR002052">
    <property type="entry name" value="DNA_methylase_N6_adenine_CS"/>
</dbReference>
<feature type="compositionally biased region" description="Polar residues" evidence="6">
    <location>
        <begin position="1367"/>
        <end position="1380"/>
    </location>
</feature>
<evidence type="ECO:0000256" key="6">
    <source>
        <dbReference type="SAM" id="MobiDB-lite"/>
    </source>
</evidence>
<accession>A0ABV8FHH9</accession>
<proteinExistence type="predicted"/>
<evidence type="ECO:0000313" key="9">
    <source>
        <dbReference type="EMBL" id="MFC3994376.1"/>
    </source>
</evidence>
<comment type="caution">
    <text evidence="9">The sequence shown here is derived from an EMBL/GenBank/DDBJ whole genome shotgun (WGS) entry which is preliminary data.</text>
</comment>
<reference evidence="10" key="1">
    <citation type="journal article" date="2019" name="Int. J. Syst. Evol. Microbiol.">
        <title>The Global Catalogue of Microorganisms (GCM) 10K type strain sequencing project: providing services to taxonomists for standard genome sequencing and annotation.</title>
        <authorList>
            <consortium name="The Broad Institute Genomics Platform"/>
            <consortium name="The Broad Institute Genome Sequencing Center for Infectious Disease"/>
            <person name="Wu L."/>
            <person name="Ma J."/>
        </authorList>
    </citation>
    <scope>NUCLEOTIDE SEQUENCE [LARGE SCALE GENOMIC DNA]</scope>
    <source>
        <strain evidence="10">TBRC 1826</strain>
    </source>
</reference>
<keyword evidence="2 9" id="KW-0489">Methyltransferase</keyword>
<sequence length="1380" mass="153131">MSAQRFRGRRPAPDTAEQHRNWLNLIEVSGPFLTLPVLRRIWPAGLDPLDKEARERLRREHAHWQDDTRAGQQAWMDYVLGEMLGWGRDLHIVGQETAGDTEDRDGSEPPEASADLAGLAMAVAEHDTQVTPSFALTGPGEQVTPQSVRLLGLVCPAGQSPTSRVRGEAWAATPADRLASLCRHHGVELGLATDGRWWALVWAPRGGVTTTAVFDAVLWPESAERDVVYAFHSLLNRNRFFGVPDEERLVPLLRGSLDSQEEVTEALGVQVRQAVELLVAAIGRADTELRKRGEKDLGDVPAHEVYRGSVSVMMRVVFLLFAEERGLLPSDNDLYAKAYSAGRLCAELESSARETSEAELANGYSAWHRLLALFNAVYHGVDHPRLRMHAHDGSLFNPEAFPWMPLDIDDQTVLHMLRSVQYVEVGTGKAKERRALSFRALDVEQIGYVYEGLLSFDGFRAEELMIGLIGKEGREAEIPLREIEELAAGHAADLDELAATLAARYKDSKIGSKAQLVKRLTPLSKMEQEEARKKLLAVTRGDYPLAERLLAFYGIIRTDLRGLPVVVMPGELFVTESALRKNTGTHYTPKFLAEQVVEGALEPLVYEPGPLQTADTGEWKLKTSEEILALKVADIAMGSAAFLVAAARYLGEKLIEAWTREGDARVADYVPSMDRGSAEDDPVVIEARRQIIEHCLYGVDINPMAVEMAKLSLWLVSMDPGRPFTFLDDRLASGDSLLGITSIEQLEYMHMDPEQGRKLHSEGTLLDFTSGVRELVAEVAESRRKLAEIDGTTLEGLNRKRELLTKTKKETDRARLLGDLTVGAALENAGHGKRRIDRGSLAVAEVARNLEMAEPEMKLNAEERLDKDRPEGTFKRYPIHWPLTFPEAFENGGFDAIIGNPPFLGGKRISGSMGSSYREFLVDTIAQGAKGNADLIAYFILRAHQILNDSGQVGVIATNTLAQGDTREVCLDRITSSGATIRQSIKSKPWPSKSATLEYCAVWISGAPIGKNAEIIADGRSTDGINSSLDPQSRASGIPFRLIKNQEISFIGNFVNGIGFVLSNSEAENILKFDPKSKDVLFKYLNGQDLNSQSDYSASRWIIDFFDWPLDKAKSYGACIDRIQRLVKPERDRLPDSKRATQEKWWQYEKLAPGLRAAISHLDRVVVITLVSKTVMPVVVPTGQVFSHALGVFASDDTAMLALLSSAPHYWWAKSRGSSMKADLRYTPSDIFETFAMPELTEEMRQLGDRLDTTRRDVMLSRNSGLTKTYNLVFDPECTDPDIQELRDIHRAIDEATIRAYGWEDRIGAVGGLDHGFHPVGREIRYTIGPAAQREVLDSLFELNHERYAEEVAQGLHDKKNKKKRTSAPSPSSSGEGTLF</sequence>
<evidence type="ECO:0000256" key="4">
    <source>
        <dbReference type="ARBA" id="ARBA00022691"/>
    </source>
</evidence>
<keyword evidence="10" id="KW-1185">Reference proteome</keyword>
<dbReference type="Pfam" id="PF07669">
    <property type="entry name" value="Eco57I"/>
    <property type="match status" value="1"/>
</dbReference>
<dbReference type="PANTHER" id="PTHR33841">
    <property type="entry name" value="DNA METHYLTRANSFERASE YEEA-RELATED"/>
    <property type="match status" value="1"/>
</dbReference>
<dbReference type="InterPro" id="IPR050953">
    <property type="entry name" value="N4_N6_ade-DNA_methylase"/>
</dbReference>
<dbReference type="EC" id="2.1.1.72" evidence="1"/>
<dbReference type="Proteomes" id="UP001595847">
    <property type="component" value="Unassembled WGS sequence"/>
</dbReference>
<dbReference type="PROSITE" id="PS00092">
    <property type="entry name" value="N6_MTASE"/>
    <property type="match status" value="1"/>
</dbReference>
<evidence type="ECO:0000256" key="2">
    <source>
        <dbReference type="ARBA" id="ARBA00022603"/>
    </source>
</evidence>
<dbReference type="RefSeq" id="WP_378529249.1">
    <property type="nucleotide sequence ID" value="NZ_JBHSBH010000001.1"/>
</dbReference>
<dbReference type="PANTHER" id="PTHR33841:SF1">
    <property type="entry name" value="DNA METHYLTRANSFERASE A"/>
    <property type="match status" value="1"/>
</dbReference>
<evidence type="ECO:0000313" key="10">
    <source>
        <dbReference type="Proteomes" id="UP001595847"/>
    </source>
</evidence>
<dbReference type="InterPro" id="IPR011639">
    <property type="entry name" value="MethylTrfase_TaqI-like_dom"/>
</dbReference>
<organism evidence="9 10">
    <name type="scientific">Nocardiopsis sediminis</name>
    <dbReference type="NCBI Taxonomy" id="1778267"/>
    <lineage>
        <taxon>Bacteria</taxon>
        <taxon>Bacillati</taxon>
        <taxon>Actinomycetota</taxon>
        <taxon>Actinomycetes</taxon>
        <taxon>Streptosporangiales</taxon>
        <taxon>Nocardiopsidaceae</taxon>
        <taxon>Nocardiopsis</taxon>
    </lineage>
</organism>
<dbReference type="Pfam" id="PF20466">
    <property type="entry name" value="MmeI_TRD"/>
    <property type="match status" value="1"/>
</dbReference>
<evidence type="ECO:0000256" key="3">
    <source>
        <dbReference type="ARBA" id="ARBA00022679"/>
    </source>
</evidence>
<dbReference type="PRINTS" id="PR00507">
    <property type="entry name" value="N12N6MTFRASE"/>
</dbReference>
<evidence type="ECO:0000256" key="1">
    <source>
        <dbReference type="ARBA" id="ARBA00011900"/>
    </source>
</evidence>
<protein>
    <recommendedName>
        <fullName evidence="1">site-specific DNA-methyltransferase (adenine-specific)</fullName>
        <ecNumber evidence="1">2.1.1.72</ecNumber>
    </recommendedName>
</protein>
<dbReference type="Gene3D" id="3.40.50.150">
    <property type="entry name" value="Vaccinia Virus protein VP39"/>
    <property type="match status" value="1"/>
</dbReference>
<dbReference type="GO" id="GO:0008168">
    <property type="term" value="F:methyltransferase activity"/>
    <property type="evidence" value="ECO:0007669"/>
    <property type="project" value="UniProtKB-KW"/>
</dbReference>
<name>A0ABV8FHH9_9ACTN</name>